<dbReference type="PANTHER" id="PTHR32294">
    <property type="entry name" value="DNA POLYMERASE III SUBUNIT ALPHA"/>
    <property type="match status" value="1"/>
</dbReference>
<dbReference type="Gene3D" id="1.10.150.870">
    <property type="match status" value="1"/>
</dbReference>
<sequence length="1179" mass="132414">MMSNISYPFVHLHVHTQYSLLDGAIRFKHLFNRVRDFGMDSVAITDHGSMFGALEFYLNATDNNIKPIIGCECYLAPRKLTDKTSQDGKRLSHLILLAENNEGYRNLCKLASIAQLEGFYYKPRIDKEVLQKYSRGLIALSACLHGEIPMLIGEGNIKEADNAARFYQGLFGENNFYLELQNNGMEIQNKINEALVDMGNRLSIPLVATNDCHYLNKEDARAHEILLCIQTGKTVQDPSHFKFETDQLYFKSGEEMNNFFASTPDAIKNTADIAKRCNIDMDFNNYHFPLYTAIEGNTEQELLEQKVLHGFERVFAKIKSKNPAIDENLYRQRLKHEMSVIISMGFPGYFLIVADFIKYAKDNNIPVGPGRGSAAGSLVAYSLGITNLDPIEHGLIFERFLNPARKSMPDIDVDFCINGRDKVLKYVVEKYGENRVSQITTFGSMKTRAVIRDVGRALDIPLREIDEIAKMIPDVLNISLDDALTQEPRLSELARQRSDIAELITICRTLEGLTRHASTHAAGVVISDKPLDEYLPLYRGKNGELVTQFDMKRVEKIGLVKFDFLGLRNLTVIANTLSLISKQGNSPPDIDSLDLTDQATYRLLAEGNTTGVFQLESKGMKELLKRVRPENFEDITALVALYRPGPIESGMIDDYVERKHGRKSVEYLVPELEPILKETYGVIVYQEQVMKIAGVIAGYSMAEADDLRKAMGKKIVEIMAAQRERFVSGATANGVPKEKADTLFSLIDKFGGYGFNKSHSAAYALIAYQTAYLKTHYQVEFMASLLTSEMGSTDSVVKYISECSSNGVSVLPPDINESDRDFSVSDRNIRFGLVAVKNVGENAIEAVIETRNKDKFTSLFNFCERVDLKKVNKRVIESLIKCGAFDSTGTFRSRMMAILDDAVEYGQRVQREKNSPQIGLFGEMTENESFQDIPRIPEIDEWNEKELLAFEKEYLGFYITGHPLNKYKELIAKYTNTDSLAIKDMNDGEIARFGGIITNIKIIKTRKGDDMAYVVTEDMIGSIETTVFPSVYSLAVDVLAADKPIIIQGKIQKDEKSLKVLADTIVPFAKVEEAWTSEIHFNIDISLSATDSILQLKNIITNHSGLSKGFVHLIDPGKSDVSIALPDTMKIKPGFLLEKEVNELLGYRAVESICTPVEHQTENYNNGNGKYHRKKTGKV</sequence>
<dbReference type="CDD" id="cd12113">
    <property type="entry name" value="PHP_PolIIIA_DnaE3"/>
    <property type="match status" value="1"/>
</dbReference>
<keyword evidence="6" id="KW-0239">DNA-directed DNA polymerase</keyword>
<dbReference type="InterPro" id="IPR016195">
    <property type="entry name" value="Pol/histidinol_Pase-like"/>
</dbReference>
<dbReference type="Pfam" id="PF17657">
    <property type="entry name" value="DNA_pol3_finger"/>
    <property type="match status" value="1"/>
</dbReference>
<reference evidence="9" key="1">
    <citation type="journal article" date="2011" name="Environ. Microbiol.">
        <title>Genomic insights into the metabolic potential of the polycyclic aromatic hydrocarbon degrading sulfate-reducing Deltaproteobacterium N47.</title>
        <authorList>
            <person name="Bergmann F."/>
            <person name="Selesi D."/>
            <person name="Weinmaier T."/>
            <person name="Tischler P."/>
            <person name="Rattei T."/>
            <person name="Meckenstock R.U."/>
        </authorList>
    </citation>
    <scope>NUCLEOTIDE SEQUENCE</scope>
</reference>
<keyword evidence="3" id="KW-0808">Transferase</keyword>
<proteinExistence type="predicted"/>
<dbReference type="GO" id="GO:0003887">
    <property type="term" value="F:DNA-directed DNA polymerase activity"/>
    <property type="evidence" value="ECO:0007669"/>
    <property type="project" value="UniProtKB-KW"/>
</dbReference>
<protein>
    <recommendedName>
        <fullName evidence="2">DNA polymerase III subunit alpha</fullName>
        <ecNumber evidence="1">2.7.7.7</ecNumber>
    </recommendedName>
</protein>
<dbReference type="SUPFAM" id="SSF89550">
    <property type="entry name" value="PHP domain-like"/>
    <property type="match status" value="1"/>
</dbReference>
<evidence type="ECO:0000256" key="2">
    <source>
        <dbReference type="ARBA" id="ARBA00019114"/>
    </source>
</evidence>
<dbReference type="NCBIfam" id="NF004226">
    <property type="entry name" value="PRK05673.1"/>
    <property type="match status" value="1"/>
</dbReference>
<dbReference type="GO" id="GO:0006260">
    <property type="term" value="P:DNA replication"/>
    <property type="evidence" value="ECO:0007669"/>
    <property type="project" value="UniProtKB-KW"/>
</dbReference>
<dbReference type="EMBL" id="FR695877">
    <property type="protein sequence ID" value="CBX31398.1"/>
    <property type="molecule type" value="Genomic_DNA"/>
</dbReference>
<dbReference type="Pfam" id="PF07733">
    <property type="entry name" value="DNA_pol3_alpha"/>
    <property type="match status" value="1"/>
</dbReference>
<evidence type="ECO:0000313" key="9">
    <source>
        <dbReference type="EMBL" id="CBX31398.1"/>
    </source>
</evidence>
<keyword evidence="4" id="KW-0548">Nucleotidyltransferase</keyword>
<evidence type="ECO:0000256" key="3">
    <source>
        <dbReference type="ARBA" id="ARBA00022679"/>
    </source>
</evidence>
<evidence type="ECO:0000256" key="7">
    <source>
        <dbReference type="ARBA" id="ARBA00049244"/>
    </source>
</evidence>
<comment type="catalytic activity">
    <reaction evidence="7">
        <text>DNA(n) + a 2'-deoxyribonucleoside 5'-triphosphate = DNA(n+1) + diphosphate</text>
        <dbReference type="Rhea" id="RHEA:22508"/>
        <dbReference type="Rhea" id="RHEA-COMP:17339"/>
        <dbReference type="Rhea" id="RHEA-COMP:17340"/>
        <dbReference type="ChEBI" id="CHEBI:33019"/>
        <dbReference type="ChEBI" id="CHEBI:61560"/>
        <dbReference type="ChEBI" id="CHEBI:173112"/>
        <dbReference type="EC" id="2.7.7.7"/>
    </reaction>
</comment>
<dbReference type="Gene3D" id="3.20.20.140">
    <property type="entry name" value="Metal-dependent hydrolases"/>
    <property type="match status" value="1"/>
</dbReference>
<feature type="domain" description="Polymerase/histidinol phosphatase N-terminal" evidence="8">
    <location>
        <begin position="10"/>
        <end position="77"/>
    </location>
</feature>
<dbReference type="AlphaFoldDB" id="E1YJE4"/>
<evidence type="ECO:0000256" key="5">
    <source>
        <dbReference type="ARBA" id="ARBA00022705"/>
    </source>
</evidence>
<dbReference type="EC" id="2.7.7.7" evidence="1"/>
<dbReference type="InterPro" id="IPR004013">
    <property type="entry name" value="PHP_dom"/>
</dbReference>
<organism evidence="9">
    <name type="scientific">uncultured Desulfobacterium sp</name>
    <dbReference type="NCBI Taxonomy" id="201089"/>
    <lineage>
        <taxon>Bacteria</taxon>
        <taxon>Pseudomonadati</taxon>
        <taxon>Thermodesulfobacteriota</taxon>
        <taxon>Desulfobacteria</taxon>
        <taxon>Desulfobacterales</taxon>
        <taxon>Desulfobacteriaceae</taxon>
        <taxon>Desulfobacterium</taxon>
        <taxon>environmental samples</taxon>
    </lineage>
</organism>
<dbReference type="InterPro" id="IPR041931">
    <property type="entry name" value="DNA_pol3_alpha_thumb_dom"/>
</dbReference>
<keyword evidence="5" id="KW-0235">DNA replication</keyword>
<dbReference type="InterPro" id="IPR029460">
    <property type="entry name" value="DNAPol_HHH"/>
</dbReference>
<evidence type="ECO:0000256" key="6">
    <source>
        <dbReference type="ARBA" id="ARBA00022932"/>
    </source>
</evidence>
<dbReference type="InterPro" id="IPR011708">
    <property type="entry name" value="DNA_pol3_alpha_NTPase_dom"/>
</dbReference>
<dbReference type="InterPro" id="IPR003141">
    <property type="entry name" value="Pol/His_phosphatase_N"/>
</dbReference>
<dbReference type="GO" id="GO:0008408">
    <property type="term" value="F:3'-5' exonuclease activity"/>
    <property type="evidence" value="ECO:0007669"/>
    <property type="project" value="InterPro"/>
</dbReference>
<dbReference type="NCBIfam" id="NF005298">
    <property type="entry name" value="PRK06826.1"/>
    <property type="match status" value="1"/>
</dbReference>
<dbReference type="PANTHER" id="PTHR32294:SF0">
    <property type="entry name" value="DNA POLYMERASE III SUBUNIT ALPHA"/>
    <property type="match status" value="1"/>
</dbReference>
<accession>E1YJE4</accession>
<dbReference type="Gene3D" id="1.10.10.1600">
    <property type="entry name" value="Bacterial DNA polymerase III alpha subunit, thumb domain"/>
    <property type="match status" value="1"/>
</dbReference>
<evidence type="ECO:0000259" key="8">
    <source>
        <dbReference type="SMART" id="SM00481"/>
    </source>
</evidence>
<dbReference type="InterPro" id="IPR004805">
    <property type="entry name" value="DnaE2/DnaE/PolC"/>
</dbReference>
<dbReference type="Pfam" id="PF02811">
    <property type="entry name" value="PHP"/>
    <property type="match status" value="1"/>
</dbReference>
<evidence type="ECO:0000256" key="1">
    <source>
        <dbReference type="ARBA" id="ARBA00012417"/>
    </source>
</evidence>
<gene>
    <name evidence="9" type="ORF">N47_E49100</name>
</gene>
<dbReference type="SMART" id="SM00481">
    <property type="entry name" value="POLIIIAc"/>
    <property type="match status" value="1"/>
</dbReference>
<evidence type="ECO:0000256" key="4">
    <source>
        <dbReference type="ARBA" id="ARBA00022695"/>
    </source>
</evidence>
<dbReference type="InterPro" id="IPR040982">
    <property type="entry name" value="DNA_pol3_finger"/>
</dbReference>
<dbReference type="Pfam" id="PF14579">
    <property type="entry name" value="HHH_6"/>
    <property type="match status" value="1"/>
</dbReference>
<dbReference type="CDD" id="cd04485">
    <property type="entry name" value="DnaE_OBF"/>
    <property type="match status" value="1"/>
</dbReference>
<dbReference type="NCBIfam" id="TIGR00594">
    <property type="entry name" value="polc"/>
    <property type="match status" value="1"/>
</dbReference>
<name>E1YJE4_9BACT</name>